<reference evidence="1 2" key="1">
    <citation type="submission" date="2016-10" db="EMBL/GenBank/DDBJ databases">
        <authorList>
            <person name="de Groot N.N."/>
        </authorList>
    </citation>
    <scope>NUCLEOTIDE SEQUENCE [LARGE SCALE GENOMIC DNA]</scope>
    <source>
        <strain evidence="1 2">DSM 12130</strain>
    </source>
</reference>
<dbReference type="RefSeq" id="WP_092219830.1">
    <property type="nucleotide sequence ID" value="NZ_FNJI01000004.1"/>
</dbReference>
<dbReference type="Pfam" id="PF13189">
    <property type="entry name" value="Cytidylate_kin2"/>
    <property type="match status" value="1"/>
</dbReference>
<keyword evidence="1" id="KW-0418">Kinase</keyword>
<evidence type="ECO:0000313" key="1">
    <source>
        <dbReference type="EMBL" id="SDO64339.1"/>
    </source>
</evidence>
<dbReference type="Proteomes" id="UP000199073">
    <property type="component" value="Unassembled WGS sequence"/>
</dbReference>
<keyword evidence="1" id="KW-0808">Transferase</keyword>
<dbReference type="Gene3D" id="3.40.50.300">
    <property type="entry name" value="P-loop containing nucleotide triphosphate hydrolases"/>
    <property type="match status" value="1"/>
</dbReference>
<organism evidence="1 2">
    <name type="scientific">Desulforhopalus singaporensis</name>
    <dbReference type="NCBI Taxonomy" id="91360"/>
    <lineage>
        <taxon>Bacteria</taxon>
        <taxon>Pseudomonadati</taxon>
        <taxon>Thermodesulfobacteriota</taxon>
        <taxon>Desulfobulbia</taxon>
        <taxon>Desulfobulbales</taxon>
        <taxon>Desulfocapsaceae</taxon>
        <taxon>Desulforhopalus</taxon>
    </lineage>
</organism>
<sequence length="280" mass="32131">MAIITISRGSYSRGKEVAEALADRLGYACTSRDILLETCEEFSTPEIRLVKALHDAPSILDRFSHGRERYISYFQSAFFKYMEKDNIVYHGLSGHFFLQGIAHAMKVRIIANMEDRIREEMKRENSSAEEARYLLKKDDDERRRWGLSLYGKDNWDSSLYDLVLHIDTLDVTNVVDILEGVVKSGRFDATPESTAMLKERALLANIHAVIVNYSPKATVRIKDGVVSVGNVEGSLRHDKDLREKTAKRLINKYGIKDLVYTRPLKPKKDHINPFHNIDLR</sequence>
<dbReference type="AlphaFoldDB" id="A0A1H0L7V5"/>
<dbReference type="EMBL" id="FNJI01000004">
    <property type="protein sequence ID" value="SDO64339.1"/>
    <property type="molecule type" value="Genomic_DNA"/>
</dbReference>
<gene>
    <name evidence="1" type="ORF">SAMN05660330_00700</name>
</gene>
<evidence type="ECO:0000313" key="2">
    <source>
        <dbReference type="Proteomes" id="UP000199073"/>
    </source>
</evidence>
<dbReference type="STRING" id="91360.SAMN05660330_00700"/>
<keyword evidence="2" id="KW-1185">Reference proteome</keyword>
<name>A0A1H0L7V5_9BACT</name>
<dbReference type="OrthoDB" id="5416804at2"/>
<dbReference type="GO" id="GO:0016301">
    <property type="term" value="F:kinase activity"/>
    <property type="evidence" value="ECO:0007669"/>
    <property type="project" value="UniProtKB-KW"/>
</dbReference>
<protein>
    <submittedName>
        <fullName evidence="1">Cytidylate kinase</fullName>
    </submittedName>
</protein>
<dbReference type="InterPro" id="IPR027417">
    <property type="entry name" value="P-loop_NTPase"/>
</dbReference>
<proteinExistence type="predicted"/>
<accession>A0A1H0L7V5</accession>